<gene>
    <name evidence="3" type="primary">wapA_16</name>
    <name evidence="3" type="ORF">NCTC11632_01391</name>
</gene>
<keyword evidence="1" id="KW-0677">Repeat</keyword>
<evidence type="ECO:0000259" key="2">
    <source>
        <dbReference type="Pfam" id="PF25023"/>
    </source>
</evidence>
<organism evidence="3 4">
    <name type="scientific">Porphyromonas macacae</name>
    <dbReference type="NCBI Taxonomy" id="28115"/>
    <lineage>
        <taxon>Bacteria</taxon>
        <taxon>Pseudomonadati</taxon>
        <taxon>Bacteroidota</taxon>
        <taxon>Bacteroidia</taxon>
        <taxon>Bacteroidales</taxon>
        <taxon>Porphyromonadaceae</taxon>
        <taxon>Porphyromonas</taxon>
    </lineage>
</organism>
<feature type="domain" description="Teneurin-like YD-shell" evidence="2">
    <location>
        <begin position="18"/>
        <end position="181"/>
    </location>
</feature>
<sequence length="332" mass="38340">MLRSRLRPDDGDEAPQWQEGDWAYEWQGNGMLKSVKRPDGETVSFEYDPLRRRISKTYKDRTTRWVWDGNVPLHEWTDEEDITTWVFEEGSFVPCAKLQNGESYSIITDYLGTPTEMYNSKGKKIWSAELDIYGCVRTFRGRSLSDCPFRYQGQYEDEETGLYYNRFRYYDPNAGNYISQDPIGLAGGNKLYSYVWDVDKLTDPFGLVPLGTSGFSVYALYEQGAANPYYIGITNQDIDARMEQHMKTGRYGETTTHRVLEPNLTVEQARGFEQAYIEHFETKTGIIGKDISPTNRGNKINSFDKSRTDIRGKAFNDEYEKAKQKIKGSNSH</sequence>
<dbReference type="Gene3D" id="2.180.10.10">
    <property type="entry name" value="RHS repeat-associated core"/>
    <property type="match status" value="1"/>
</dbReference>
<reference evidence="3 4" key="1">
    <citation type="submission" date="2018-06" db="EMBL/GenBank/DDBJ databases">
        <authorList>
            <consortium name="Pathogen Informatics"/>
            <person name="Doyle S."/>
        </authorList>
    </citation>
    <scope>NUCLEOTIDE SEQUENCE [LARGE SCALE GENOMIC DNA]</scope>
    <source>
        <strain evidence="3 4">NCTC11632</strain>
    </source>
</reference>
<dbReference type="PRINTS" id="PR00394">
    <property type="entry name" value="RHSPROTEIN"/>
</dbReference>
<dbReference type="InterPro" id="IPR022385">
    <property type="entry name" value="Rhs_assc_core"/>
</dbReference>
<protein>
    <submittedName>
        <fullName evidence="3">Cell wall-associated polypeptide CWBP200</fullName>
    </submittedName>
</protein>
<name>A0A379E9T2_9PORP</name>
<dbReference type="AlphaFoldDB" id="A0A379E9T2"/>
<dbReference type="Proteomes" id="UP000254156">
    <property type="component" value="Unassembled WGS sequence"/>
</dbReference>
<dbReference type="PANTHER" id="PTHR32305">
    <property type="match status" value="1"/>
</dbReference>
<evidence type="ECO:0000313" key="4">
    <source>
        <dbReference type="Proteomes" id="UP000254156"/>
    </source>
</evidence>
<dbReference type="NCBIfam" id="TIGR03696">
    <property type="entry name" value="Rhs_assc_core"/>
    <property type="match status" value="1"/>
</dbReference>
<dbReference type="EMBL" id="UGTF01000002">
    <property type="protein sequence ID" value="SUB89289.1"/>
    <property type="molecule type" value="Genomic_DNA"/>
</dbReference>
<evidence type="ECO:0000313" key="3">
    <source>
        <dbReference type="EMBL" id="SUB89289.1"/>
    </source>
</evidence>
<dbReference type="InterPro" id="IPR006530">
    <property type="entry name" value="YD"/>
</dbReference>
<accession>A0A379E9T2</accession>
<dbReference type="NCBIfam" id="TIGR01643">
    <property type="entry name" value="YD_repeat_2x"/>
    <property type="match status" value="1"/>
</dbReference>
<proteinExistence type="predicted"/>
<dbReference type="RefSeq" id="WP_255314836.1">
    <property type="nucleotide sequence ID" value="NZ_UGTF01000002.1"/>
</dbReference>
<dbReference type="PANTHER" id="PTHR32305:SF15">
    <property type="entry name" value="PROTEIN RHSA-RELATED"/>
    <property type="match status" value="1"/>
</dbReference>
<dbReference type="InterPro" id="IPR050708">
    <property type="entry name" value="T6SS_VgrG/RHS"/>
</dbReference>
<evidence type="ECO:0000256" key="1">
    <source>
        <dbReference type="ARBA" id="ARBA00022737"/>
    </source>
</evidence>
<dbReference type="InterPro" id="IPR056823">
    <property type="entry name" value="TEN-like_YD-shell"/>
</dbReference>
<dbReference type="Pfam" id="PF25023">
    <property type="entry name" value="TEN_YD-shell"/>
    <property type="match status" value="1"/>
</dbReference>